<dbReference type="InterPro" id="IPR006626">
    <property type="entry name" value="PbH1"/>
</dbReference>
<accession>A0ABY7NJM7</accession>
<feature type="domain" description="Right handed beta helix" evidence="2">
    <location>
        <begin position="199"/>
        <end position="322"/>
    </location>
</feature>
<name>A0ABY7NJM7_9SPHN</name>
<feature type="chain" id="PRO_5047312933" evidence="1">
    <location>
        <begin position="29"/>
        <end position="467"/>
    </location>
</feature>
<evidence type="ECO:0000313" key="4">
    <source>
        <dbReference type="Proteomes" id="UP001210865"/>
    </source>
</evidence>
<feature type="signal peptide" evidence="1">
    <location>
        <begin position="1"/>
        <end position="28"/>
    </location>
</feature>
<protein>
    <submittedName>
        <fullName evidence="3">Right-handed parallel beta-helix repeat-containing protein</fullName>
    </submittedName>
</protein>
<dbReference type="Gene3D" id="2.160.20.10">
    <property type="entry name" value="Single-stranded right-handed beta-helix, Pectin lyase-like"/>
    <property type="match status" value="1"/>
</dbReference>
<dbReference type="InterPro" id="IPR039448">
    <property type="entry name" value="Beta_helix"/>
</dbReference>
<keyword evidence="1" id="KW-0732">Signal</keyword>
<keyword evidence="4" id="KW-1185">Reference proteome</keyword>
<dbReference type="SMART" id="SM00710">
    <property type="entry name" value="PbH1"/>
    <property type="match status" value="5"/>
</dbReference>
<evidence type="ECO:0000256" key="1">
    <source>
        <dbReference type="SAM" id="SignalP"/>
    </source>
</evidence>
<gene>
    <name evidence="3" type="ORF">PBT88_11480</name>
</gene>
<reference evidence="3 4" key="1">
    <citation type="submission" date="2022-12" db="EMBL/GenBank/DDBJ databases">
        <title>Sphingomonas abieness sp. nov., an endophytic bacterium isolated from Abies koreana.</title>
        <authorList>
            <person name="Jiang L."/>
            <person name="Lee J."/>
        </authorList>
    </citation>
    <scope>NUCLEOTIDE SEQUENCE [LARGE SCALE GENOMIC DNA]</scope>
    <source>
        <strain evidence="4">PAMB 00755</strain>
    </source>
</reference>
<sequence>MSAPVLDRRRMLLSAGAAIFVSVSPAIAAEMTFTPERFGAKGDGRTDDSDAFARLSDAVNAAGGGTVVLRRTTYLVGTQQHGPDGFVEARLMAFANCRRPLVIRGNGATMKCAPGQRYGMFLPDGSANPEIVRKGPQGMARPYAAMIEASLCSGGVLIQDIELDGNSGALILGGKHGDKGWQVGCIGVALRNNPGPERLVNVNAHHQPHDGIYVDGPRDPTPGVVRQFTGIKADTNGRQGMSIVGGQDYRIENSSFTRTARGAVASAPSAGVDIEAERKKPVRNLAFVGCHFADNRGCAMVADSGDSADVTFTDCVFVGTDNWSVWPNKPGFRFDRCTFAGNVVHPFSDPDPKRATQFTNCLFTDNPAVSPTGALNLRKGVASPLGQADNVLFDHCRFVMIRDGVLPTSEGVIYRDCTMSQRSPKPAATRGRFEGRTVISGPVDLGASVIVGQVTLNGRAIPKSPSA</sequence>
<dbReference type="Proteomes" id="UP001210865">
    <property type="component" value="Chromosome"/>
</dbReference>
<evidence type="ECO:0000259" key="2">
    <source>
        <dbReference type="Pfam" id="PF13229"/>
    </source>
</evidence>
<dbReference type="InterPro" id="IPR012334">
    <property type="entry name" value="Pectin_lyas_fold"/>
</dbReference>
<proteinExistence type="predicted"/>
<dbReference type="SUPFAM" id="SSF51126">
    <property type="entry name" value="Pectin lyase-like"/>
    <property type="match status" value="1"/>
</dbReference>
<dbReference type="EMBL" id="CP115174">
    <property type="protein sequence ID" value="WBO20833.1"/>
    <property type="molecule type" value="Genomic_DNA"/>
</dbReference>
<dbReference type="Pfam" id="PF13229">
    <property type="entry name" value="Beta_helix"/>
    <property type="match status" value="1"/>
</dbReference>
<evidence type="ECO:0000313" key="3">
    <source>
        <dbReference type="EMBL" id="WBO20833.1"/>
    </source>
</evidence>
<dbReference type="InterPro" id="IPR011050">
    <property type="entry name" value="Pectin_lyase_fold/virulence"/>
</dbReference>
<dbReference type="RefSeq" id="WP_270075483.1">
    <property type="nucleotide sequence ID" value="NZ_CP115174.1"/>
</dbReference>
<organism evidence="3 4">
    <name type="scientific">Sphingomonas abietis</name>
    <dbReference type="NCBI Taxonomy" id="3012344"/>
    <lineage>
        <taxon>Bacteria</taxon>
        <taxon>Pseudomonadati</taxon>
        <taxon>Pseudomonadota</taxon>
        <taxon>Alphaproteobacteria</taxon>
        <taxon>Sphingomonadales</taxon>
        <taxon>Sphingomonadaceae</taxon>
        <taxon>Sphingomonas</taxon>
    </lineage>
</organism>